<dbReference type="EMBL" id="FOZZ01000004">
    <property type="protein sequence ID" value="SFS70650.1"/>
    <property type="molecule type" value="Genomic_DNA"/>
</dbReference>
<dbReference type="Proteomes" id="UP000198785">
    <property type="component" value="Unassembled WGS sequence"/>
</dbReference>
<evidence type="ECO:0000256" key="2">
    <source>
        <dbReference type="ARBA" id="ARBA00022737"/>
    </source>
</evidence>
<dbReference type="STRING" id="683125.SAMN05660206_10460"/>
<evidence type="ECO:0000313" key="5">
    <source>
        <dbReference type="EMBL" id="SFS70650.1"/>
    </source>
</evidence>
<organism evidence="5 6">
    <name type="scientific">Sphingobacterium wenxiniae</name>
    <dbReference type="NCBI Taxonomy" id="683125"/>
    <lineage>
        <taxon>Bacteria</taxon>
        <taxon>Pseudomonadati</taxon>
        <taxon>Bacteroidota</taxon>
        <taxon>Sphingobacteriia</taxon>
        <taxon>Sphingobacteriales</taxon>
        <taxon>Sphingobacteriaceae</taxon>
        <taxon>Sphingobacterium</taxon>
    </lineage>
</organism>
<dbReference type="InterPro" id="IPR015915">
    <property type="entry name" value="Kelch-typ_b-propeller"/>
</dbReference>
<dbReference type="PANTHER" id="PTHR24412">
    <property type="entry name" value="KELCH PROTEIN"/>
    <property type="match status" value="1"/>
</dbReference>
<proteinExistence type="predicted"/>
<evidence type="ECO:0000256" key="1">
    <source>
        <dbReference type="ARBA" id="ARBA00022441"/>
    </source>
</evidence>
<accession>A0A1I6S1A5</accession>
<dbReference type="InterPro" id="IPR006652">
    <property type="entry name" value="Kelch_1"/>
</dbReference>
<dbReference type="AlphaFoldDB" id="A0A1I6S1A5"/>
<dbReference type="Gene3D" id="2.120.10.80">
    <property type="entry name" value="Kelch-type beta propeller"/>
    <property type="match status" value="2"/>
</dbReference>
<dbReference type="OrthoDB" id="103335at2"/>
<keyword evidence="1" id="KW-0880">Kelch repeat</keyword>
<keyword evidence="6" id="KW-1185">Reference proteome</keyword>
<name>A0A1I6S1A5_9SPHI</name>
<feature type="signal peptide" evidence="4">
    <location>
        <begin position="1"/>
        <end position="24"/>
    </location>
</feature>
<gene>
    <name evidence="5" type="ORF">SAMN05660206_10460</name>
</gene>
<keyword evidence="4" id="KW-0732">Signal</keyword>
<dbReference type="Pfam" id="PF24681">
    <property type="entry name" value="Kelch_KLHDC2_KLHL20_DRC7"/>
    <property type="match status" value="1"/>
</dbReference>
<dbReference type="PANTHER" id="PTHR24412:SF497">
    <property type="entry name" value="KELCH-LIKE PROTEIN 18"/>
    <property type="match status" value="1"/>
</dbReference>
<keyword evidence="2" id="KW-0677">Repeat</keyword>
<feature type="region of interest" description="Disordered" evidence="3">
    <location>
        <begin position="26"/>
        <end position="46"/>
    </location>
</feature>
<dbReference type="RefSeq" id="WP_093364690.1">
    <property type="nucleotide sequence ID" value="NZ_FOZZ01000004.1"/>
</dbReference>
<evidence type="ECO:0000256" key="3">
    <source>
        <dbReference type="SAM" id="MobiDB-lite"/>
    </source>
</evidence>
<dbReference type="SUPFAM" id="SSF117281">
    <property type="entry name" value="Kelch motif"/>
    <property type="match status" value="2"/>
</dbReference>
<feature type="chain" id="PRO_5011584634" evidence="4">
    <location>
        <begin position="25"/>
        <end position="334"/>
    </location>
</feature>
<evidence type="ECO:0000313" key="6">
    <source>
        <dbReference type="Proteomes" id="UP000198785"/>
    </source>
</evidence>
<reference evidence="5 6" key="1">
    <citation type="submission" date="2016-10" db="EMBL/GenBank/DDBJ databases">
        <authorList>
            <person name="de Groot N.N."/>
        </authorList>
    </citation>
    <scope>NUCLEOTIDE SEQUENCE [LARGE SCALE GENOMIC DNA]</scope>
    <source>
        <strain evidence="5 6">DSM 22789</strain>
    </source>
</reference>
<protein>
    <submittedName>
        <fullName evidence="5">Kelch motif-containing protein</fullName>
    </submittedName>
</protein>
<evidence type="ECO:0000256" key="4">
    <source>
        <dbReference type="SAM" id="SignalP"/>
    </source>
</evidence>
<sequence>MNKKNWLLLILACTVALASFNSCKKDNDDDTSATDNGPTEWERSNVFKNDPRNGAAAFVIDNTAYVVGGYVRNEGAVNDGAAFNGETWSDIPNFPGTARQMAVGFAIDGKGFIGTGSDGTDDLNDFYKYDPATKTWSKIADFPGRARYGAVAFSLGGYGYVGLGTTKTDAKFSDFFRYDPKTDKWETVATPFKYKKAEAFAFVIGDKAYVGGGYANSSDLPEDFYSFDGTSWKALNDLKRDDNSFTYDVRKRSASAFVIGNSAYVVSGRSGTSITNTVWKYEPSSDSWTDKHQNLPADAREKAVGFSLNGKGYITTGVNGSFIFDNTWQFTQVR</sequence>
<dbReference type="Pfam" id="PF01344">
    <property type="entry name" value="Kelch_1"/>
    <property type="match status" value="1"/>
</dbReference>